<feature type="transmembrane region" description="Helical" evidence="6">
    <location>
        <begin position="379"/>
        <end position="399"/>
    </location>
</feature>
<feature type="compositionally biased region" description="Basic and acidic residues" evidence="5">
    <location>
        <begin position="159"/>
        <end position="180"/>
    </location>
</feature>
<dbReference type="KEGG" id="sve:SVEN_1499"/>
<keyword evidence="8" id="KW-1185">Reference proteome</keyword>
<feature type="compositionally biased region" description="Basic and acidic residues" evidence="5">
    <location>
        <begin position="113"/>
        <end position="127"/>
    </location>
</feature>
<dbReference type="GO" id="GO:0046873">
    <property type="term" value="F:metal ion transmembrane transporter activity"/>
    <property type="evidence" value="ECO:0007669"/>
    <property type="project" value="InterPro"/>
</dbReference>
<dbReference type="Pfam" id="PF02535">
    <property type="entry name" value="Zip"/>
    <property type="match status" value="1"/>
</dbReference>
<feature type="transmembrane region" description="Helical" evidence="6">
    <location>
        <begin position="190"/>
        <end position="209"/>
    </location>
</feature>
<evidence type="ECO:0000256" key="6">
    <source>
        <dbReference type="SAM" id="Phobius"/>
    </source>
</evidence>
<gene>
    <name evidence="7" type="ordered locus">SVEN_1499</name>
</gene>
<evidence type="ECO:0000256" key="5">
    <source>
        <dbReference type="SAM" id="MobiDB-lite"/>
    </source>
</evidence>
<accession>F2RGH5</accession>
<keyword evidence="2 6" id="KW-0812">Transmembrane</keyword>
<evidence type="ECO:0000256" key="3">
    <source>
        <dbReference type="ARBA" id="ARBA00022989"/>
    </source>
</evidence>
<dbReference type="PANTHER" id="PTHR16950:SF16">
    <property type="entry name" value="ZINC TRANSPORTER ZIP13"/>
    <property type="match status" value="1"/>
</dbReference>
<dbReference type="GO" id="GO:0016020">
    <property type="term" value="C:membrane"/>
    <property type="evidence" value="ECO:0007669"/>
    <property type="project" value="UniProtKB-SubCell"/>
</dbReference>
<protein>
    <submittedName>
        <fullName evidence="7">Putative membrane protein</fullName>
    </submittedName>
</protein>
<dbReference type="AlphaFoldDB" id="F2RGH5"/>
<keyword evidence="3 6" id="KW-1133">Transmembrane helix</keyword>
<evidence type="ECO:0000256" key="2">
    <source>
        <dbReference type="ARBA" id="ARBA00022692"/>
    </source>
</evidence>
<evidence type="ECO:0000313" key="8">
    <source>
        <dbReference type="Proteomes" id="UP000006854"/>
    </source>
</evidence>
<dbReference type="Proteomes" id="UP000006854">
    <property type="component" value="Chromosome"/>
</dbReference>
<comment type="subcellular location">
    <subcellularLocation>
        <location evidence="1">Membrane</location>
        <topology evidence="1">Multi-pass membrane protein</topology>
    </subcellularLocation>
</comment>
<feature type="transmembrane region" description="Helical" evidence="6">
    <location>
        <begin position="218"/>
        <end position="236"/>
    </location>
</feature>
<dbReference type="PANTHER" id="PTHR16950">
    <property type="entry name" value="ZINC TRANSPORTER SLC39A7 HISTIDINE-RICH MEMBRANE PROTEIN KE4"/>
    <property type="match status" value="1"/>
</dbReference>
<evidence type="ECO:0000256" key="1">
    <source>
        <dbReference type="ARBA" id="ARBA00004141"/>
    </source>
</evidence>
<feature type="transmembrane region" description="Helical" evidence="6">
    <location>
        <begin position="248"/>
        <end position="267"/>
    </location>
</feature>
<dbReference type="InterPro" id="IPR003689">
    <property type="entry name" value="ZIP"/>
</dbReference>
<dbReference type="EMBL" id="FR845719">
    <property type="protein sequence ID" value="CCA54786.1"/>
    <property type="molecule type" value="Genomic_DNA"/>
</dbReference>
<feature type="compositionally biased region" description="Basic and acidic residues" evidence="5">
    <location>
        <begin position="137"/>
        <end position="146"/>
    </location>
</feature>
<dbReference type="PATRIC" id="fig|953739.5.peg.3611"/>
<sequence length="431" mass="46793">MGQVQQPYGWGIFVRANRDGSGESARYARGFPFRYEQHGSAARPDPGRSPGAVTRRPDPGRSPGAVTARPDPGPGPRAVTRRREQCRRLRHRRRARRRQRQLRRMRYGYGRELPGREPPQRHAEDGRRRHQARLRRPRVERAERPDPGAPKTRLPQHAVDQREHLVHRGTRPDTHAEVRGRRPIRYQRPMAVVVALGAFLMTLFGGWVAQRVTDRRHLVLGLAGGLMLGVVGLDLLPEALEAAGDEVFGVPEALLLFVGGFLLAHAVERLLAVRRAAHGVAADERVPQVGMTAAAAMVGHSLMDGIALGAAFQVGGGMGATVALAVITHDFADGFNTYTITSLYGNARRKALTMLVADALAPLVGAASTLLFTLPEELLGGYLGFFGGALLYLAAAEILPEAHHDHPARSTLLCTVGGVGFIWLVVGVSGG</sequence>
<dbReference type="HOGENOM" id="CLU_636038_0_0_11"/>
<evidence type="ECO:0000313" key="7">
    <source>
        <dbReference type="EMBL" id="CCA54786.1"/>
    </source>
</evidence>
<dbReference type="eggNOG" id="COG0428">
    <property type="taxonomic scope" value="Bacteria"/>
</dbReference>
<feature type="transmembrane region" description="Helical" evidence="6">
    <location>
        <begin position="351"/>
        <end position="373"/>
    </location>
</feature>
<reference evidence="7 8" key="1">
    <citation type="journal article" date="2011" name="BMC Genomics">
        <title>Genome-wide analysis of the role of GlnR in Streptomyces venezuelae provides new insights into global nitrogen regulation in actinomycetes.</title>
        <authorList>
            <person name="Pullan S.T."/>
            <person name="Bibb M.J."/>
            <person name="Merrick M."/>
        </authorList>
    </citation>
    <scope>NUCLEOTIDE SEQUENCE [LARGE SCALE GENOMIC DNA]</scope>
    <source>
        <strain evidence="7">ATCC 10712</strain>
    </source>
</reference>
<name>F2RGH5_STRVP</name>
<feature type="transmembrane region" description="Helical" evidence="6">
    <location>
        <begin position="411"/>
        <end position="430"/>
    </location>
</feature>
<keyword evidence="4 6" id="KW-0472">Membrane</keyword>
<feature type="compositionally biased region" description="Basic residues" evidence="5">
    <location>
        <begin position="88"/>
        <end position="106"/>
    </location>
</feature>
<proteinExistence type="predicted"/>
<dbReference type="STRING" id="953739.SVEN_1499"/>
<evidence type="ECO:0000256" key="4">
    <source>
        <dbReference type="ARBA" id="ARBA00023136"/>
    </source>
</evidence>
<organism evidence="7 8">
    <name type="scientific">Streptomyces venezuelae (strain ATCC 10712 / CBS 650.69 / DSM 40230 / JCM 4526 / NBRC 13096 / PD 04745)</name>
    <dbReference type="NCBI Taxonomy" id="953739"/>
    <lineage>
        <taxon>Bacteria</taxon>
        <taxon>Bacillati</taxon>
        <taxon>Actinomycetota</taxon>
        <taxon>Actinomycetes</taxon>
        <taxon>Kitasatosporales</taxon>
        <taxon>Streptomycetaceae</taxon>
        <taxon>Streptomyces</taxon>
    </lineage>
</organism>
<feature type="region of interest" description="Disordered" evidence="5">
    <location>
        <begin position="36"/>
        <end position="181"/>
    </location>
</feature>